<name>A0AAD8EKL7_DIPPU</name>
<accession>A0AAD8EKL7</accession>
<dbReference type="EMBL" id="JASPKZ010003415">
    <property type="protein sequence ID" value="KAJ9593681.1"/>
    <property type="molecule type" value="Genomic_DNA"/>
</dbReference>
<proteinExistence type="predicted"/>
<reference evidence="1" key="2">
    <citation type="submission" date="2023-05" db="EMBL/GenBank/DDBJ databases">
        <authorList>
            <person name="Fouks B."/>
        </authorList>
    </citation>
    <scope>NUCLEOTIDE SEQUENCE</scope>
    <source>
        <strain evidence="1">Stay&amp;Tobe</strain>
        <tissue evidence="1">Testes</tissue>
    </source>
</reference>
<dbReference type="Proteomes" id="UP001233999">
    <property type="component" value="Unassembled WGS sequence"/>
</dbReference>
<protein>
    <submittedName>
        <fullName evidence="1">Uncharacterized protein</fullName>
    </submittedName>
</protein>
<feature type="non-terminal residue" evidence="1">
    <location>
        <position position="1"/>
    </location>
</feature>
<reference evidence="1" key="1">
    <citation type="journal article" date="2023" name="IScience">
        <title>Live-bearing cockroach genome reveals convergent evolutionary mechanisms linked to viviparity in insects and beyond.</title>
        <authorList>
            <person name="Fouks B."/>
            <person name="Harrison M.C."/>
            <person name="Mikhailova A.A."/>
            <person name="Marchal E."/>
            <person name="English S."/>
            <person name="Carruthers M."/>
            <person name="Jennings E.C."/>
            <person name="Chiamaka E.L."/>
            <person name="Frigard R.A."/>
            <person name="Pippel M."/>
            <person name="Attardo G.M."/>
            <person name="Benoit J.B."/>
            <person name="Bornberg-Bauer E."/>
            <person name="Tobe S.S."/>
        </authorList>
    </citation>
    <scope>NUCLEOTIDE SEQUENCE</scope>
    <source>
        <strain evidence="1">Stay&amp;Tobe</strain>
    </source>
</reference>
<feature type="non-terminal residue" evidence="1">
    <location>
        <position position="63"/>
    </location>
</feature>
<evidence type="ECO:0000313" key="2">
    <source>
        <dbReference type="Proteomes" id="UP001233999"/>
    </source>
</evidence>
<keyword evidence="2" id="KW-1185">Reference proteome</keyword>
<dbReference type="AlphaFoldDB" id="A0AAD8EKL7"/>
<sequence length="63" mass="7229">NVSCSFKSATEGIRNNRNSTTIFPVRHIIKDLYNFPTMEIPISQLHILSSPKIKNELCMNQTH</sequence>
<organism evidence="1 2">
    <name type="scientific">Diploptera punctata</name>
    <name type="common">Pacific beetle cockroach</name>
    <dbReference type="NCBI Taxonomy" id="6984"/>
    <lineage>
        <taxon>Eukaryota</taxon>
        <taxon>Metazoa</taxon>
        <taxon>Ecdysozoa</taxon>
        <taxon>Arthropoda</taxon>
        <taxon>Hexapoda</taxon>
        <taxon>Insecta</taxon>
        <taxon>Pterygota</taxon>
        <taxon>Neoptera</taxon>
        <taxon>Polyneoptera</taxon>
        <taxon>Dictyoptera</taxon>
        <taxon>Blattodea</taxon>
        <taxon>Blaberoidea</taxon>
        <taxon>Blaberidae</taxon>
        <taxon>Diplopterinae</taxon>
        <taxon>Diploptera</taxon>
    </lineage>
</organism>
<evidence type="ECO:0000313" key="1">
    <source>
        <dbReference type="EMBL" id="KAJ9593681.1"/>
    </source>
</evidence>
<gene>
    <name evidence="1" type="ORF">L9F63_014776</name>
</gene>
<comment type="caution">
    <text evidence="1">The sequence shown here is derived from an EMBL/GenBank/DDBJ whole genome shotgun (WGS) entry which is preliminary data.</text>
</comment>